<evidence type="ECO:0000313" key="3">
    <source>
        <dbReference type="Proteomes" id="UP000887540"/>
    </source>
</evidence>
<accession>A0A914DJE3</accession>
<dbReference type="PANTHER" id="PTHR47768:SF1">
    <property type="entry name" value="GLOBIN FAMILY PROFILE DOMAIN-CONTAINING PROTEIN"/>
    <property type="match status" value="1"/>
</dbReference>
<name>A0A914DJE3_9BILA</name>
<dbReference type="Pfam" id="PF00042">
    <property type="entry name" value="Globin"/>
    <property type="match status" value="1"/>
</dbReference>
<keyword evidence="1" id="KW-0349">Heme</keyword>
<evidence type="ECO:0000313" key="4">
    <source>
        <dbReference type="WBParaSite" id="ACRNAN_scaffold2790.g25994.t1"/>
    </source>
</evidence>
<dbReference type="CDD" id="cd01040">
    <property type="entry name" value="Mb-like"/>
    <property type="match status" value="1"/>
</dbReference>
<sequence length="199" mass="23222">MTPRSSELDKMAKLFASFRTSTDTRPKHKVSIDATWQPNDYEANLIKKTWSEDFDDLYSLGSTIYAFIFENNPNVKELFPAIHKHGEDWKESKEFGSQALKFAQTLSSVVENIYRIDHVKQLLFKIGAKHVAFAKRGFRPEYWDVFEEAMALAMVERIDASKEWDENQKIDAIEAWKKLARFIIENFKIGYSWRGHSTS</sequence>
<dbReference type="WBParaSite" id="ACRNAN_scaffold2790.g25994.t1">
    <property type="protein sequence ID" value="ACRNAN_scaffold2790.g25994.t1"/>
    <property type="gene ID" value="ACRNAN_scaffold2790.g25994"/>
</dbReference>
<keyword evidence="1" id="KW-0561">Oxygen transport</keyword>
<keyword evidence="1" id="KW-0408">Iron</keyword>
<protein>
    <submittedName>
        <fullName evidence="4">Globin family profile domain-containing protein</fullName>
    </submittedName>
</protein>
<dbReference type="Gene3D" id="1.10.490.10">
    <property type="entry name" value="Globins"/>
    <property type="match status" value="1"/>
</dbReference>
<dbReference type="GO" id="GO:0019825">
    <property type="term" value="F:oxygen binding"/>
    <property type="evidence" value="ECO:0007669"/>
    <property type="project" value="InterPro"/>
</dbReference>
<dbReference type="InterPro" id="IPR012292">
    <property type="entry name" value="Globin/Proto"/>
</dbReference>
<organism evidence="3 4">
    <name type="scientific">Acrobeloides nanus</name>
    <dbReference type="NCBI Taxonomy" id="290746"/>
    <lineage>
        <taxon>Eukaryota</taxon>
        <taxon>Metazoa</taxon>
        <taxon>Ecdysozoa</taxon>
        <taxon>Nematoda</taxon>
        <taxon>Chromadorea</taxon>
        <taxon>Rhabditida</taxon>
        <taxon>Tylenchina</taxon>
        <taxon>Cephalobomorpha</taxon>
        <taxon>Cephaloboidea</taxon>
        <taxon>Cephalobidae</taxon>
        <taxon>Acrobeloides</taxon>
    </lineage>
</organism>
<dbReference type="InterPro" id="IPR053341">
    <property type="entry name" value="Oxidative_stress_globin-like"/>
</dbReference>
<comment type="similarity">
    <text evidence="1">Belongs to the globin family.</text>
</comment>
<dbReference type="PROSITE" id="PS01033">
    <property type="entry name" value="GLOBIN"/>
    <property type="match status" value="1"/>
</dbReference>
<keyword evidence="1" id="KW-0813">Transport</keyword>
<dbReference type="AlphaFoldDB" id="A0A914DJE3"/>
<dbReference type="InterPro" id="IPR009050">
    <property type="entry name" value="Globin-like_sf"/>
</dbReference>
<proteinExistence type="inferred from homology"/>
<evidence type="ECO:0000256" key="1">
    <source>
        <dbReference type="RuleBase" id="RU000356"/>
    </source>
</evidence>
<dbReference type="GO" id="GO:0005344">
    <property type="term" value="F:oxygen carrier activity"/>
    <property type="evidence" value="ECO:0007669"/>
    <property type="project" value="UniProtKB-KW"/>
</dbReference>
<keyword evidence="3" id="KW-1185">Reference proteome</keyword>
<evidence type="ECO:0000259" key="2">
    <source>
        <dbReference type="PROSITE" id="PS01033"/>
    </source>
</evidence>
<reference evidence="4" key="1">
    <citation type="submission" date="2022-11" db="UniProtKB">
        <authorList>
            <consortium name="WormBaseParasite"/>
        </authorList>
    </citation>
    <scope>IDENTIFICATION</scope>
</reference>
<dbReference type="SUPFAM" id="SSF46458">
    <property type="entry name" value="Globin-like"/>
    <property type="match status" value="1"/>
</dbReference>
<feature type="domain" description="Globin" evidence="2">
    <location>
        <begin position="37"/>
        <end position="192"/>
    </location>
</feature>
<dbReference type="InterPro" id="IPR000971">
    <property type="entry name" value="Globin"/>
</dbReference>
<dbReference type="InterPro" id="IPR044399">
    <property type="entry name" value="Mb-like_M"/>
</dbReference>
<keyword evidence="1" id="KW-0479">Metal-binding</keyword>
<dbReference type="PANTHER" id="PTHR47768">
    <property type="entry name" value="GLOBIN RELATED-RELATED"/>
    <property type="match status" value="1"/>
</dbReference>
<dbReference type="Proteomes" id="UP000887540">
    <property type="component" value="Unplaced"/>
</dbReference>
<dbReference type="GO" id="GO:0020037">
    <property type="term" value="F:heme binding"/>
    <property type="evidence" value="ECO:0007669"/>
    <property type="project" value="InterPro"/>
</dbReference>